<evidence type="ECO:0000313" key="2">
    <source>
        <dbReference type="Proteomes" id="UP000324222"/>
    </source>
</evidence>
<accession>A0A5B7HUJ2</accession>
<dbReference type="EMBL" id="VSRR010042799">
    <property type="protein sequence ID" value="MPC76180.1"/>
    <property type="molecule type" value="Genomic_DNA"/>
</dbReference>
<keyword evidence="2" id="KW-1185">Reference proteome</keyword>
<comment type="caution">
    <text evidence="1">The sequence shown here is derived from an EMBL/GenBank/DDBJ whole genome shotgun (WGS) entry which is preliminary data.</text>
</comment>
<reference evidence="1 2" key="1">
    <citation type="submission" date="2019-05" db="EMBL/GenBank/DDBJ databases">
        <title>Another draft genome of Portunus trituberculatus and its Hox gene families provides insights of decapod evolution.</title>
        <authorList>
            <person name="Jeong J.-H."/>
            <person name="Song I."/>
            <person name="Kim S."/>
            <person name="Choi T."/>
            <person name="Kim D."/>
            <person name="Ryu S."/>
            <person name="Kim W."/>
        </authorList>
    </citation>
    <scope>NUCLEOTIDE SEQUENCE [LARGE SCALE GENOMIC DNA]</scope>
    <source>
        <tissue evidence="1">Muscle</tissue>
    </source>
</reference>
<organism evidence="1 2">
    <name type="scientific">Portunus trituberculatus</name>
    <name type="common">Swimming crab</name>
    <name type="synonym">Neptunus trituberculatus</name>
    <dbReference type="NCBI Taxonomy" id="210409"/>
    <lineage>
        <taxon>Eukaryota</taxon>
        <taxon>Metazoa</taxon>
        <taxon>Ecdysozoa</taxon>
        <taxon>Arthropoda</taxon>
        <taxon>Crustacea</taxon>
        <taxon>Multicrustacea</taxon>
        <taxon>Malacostraca</taxon>
        <taxon>Eumalacostraca</taxon>
        <taxon>Eucarida</taxon>
        <taxon>Decapoda</taxon>
        <taxon>Pleocyemata</taxon>
        <taxon>Brachyura</taxon>
        <taxon>Eubrachyura</taxon>
        <taxon>Portunoidea</taxon>
        <taxon>Portunidae</taxon>
        <taxon>Portuninae</taxon>
        <taxon>Portunus</taxon>
    </lineage>
</organism>
<proteinExistence type="predicted"/>
<evidence type="ECO:0000313" key="1">
    <source>
        <dbReference type="EMBL" id="MPC76180.1"/>
    </source>
</evidence>
<protein>
    <submittedName>
        <fullName evidence="1">Uncharacterized protein</fullName>
    </submittedName>
</protein>
<dbReference type="AlphaFoldDB" id="A0A5B7HUJ2"/>
<sequence length="65" mass="7099">MSDSQACQASLYGGTPAMEGLLRPPPRPVLCSHHSSLTAPHFTRCNPPPRHLTTTVLRHWQPAAD</sequence>
<name>A0A5B7HUJ2_PORTR</name>
<dbReference type="Proteomes" id="UP000324222">
    <property type="component" value="Unassembled WGS sequence"/>
</dbReference>
<gene>
    <name evidence="1" type="ORF">E2C01_070586</name>
</gene>